<dbReference type="PANTHER" id="PTHR24366">
    <property type="entry name" value="IG(IMMUNOGLOBULIN) AND LRR(LEUCINE RICH REPEAT) DOMAINS"/>
    <property type="match status" value="1"/>
</dbReference>
<sequence length="940" mass="100697">MLRPLLVLLLAAAAAACPSDLPTGCTCKGSDGRLSISCVSATLAAVLPKLANRTVEAMRLVNCSESVLERPIALKGLRALELAHCGISRIDPKSLHSVASSLEDLSLADNRLTEVPSHLPPMPSLLKLTLNRNLISDLPPGVFTFAPSLAELRLEDNRVCALQPLSLNETKSSLALLDLSGNCLSSISLRSAPVLAYLDLSGNKLTELSPLSLLSLPSLVEVRLSDNLLSRLSPLSISGTPGLRYLYLQNNLLDSLSALPSLSKLEILDARANRLTKLSSLFESPSLRQLRLDSNRLSALEPRALAGHPKLQLLSIQDNVISSLGSEPFEGLSELVVLLLSNNRLTKLDGSVLSPLRSLQQLNLHNNSMDSVDASSFSSLKQLTTLDLGKNQLQRLPKGIFESLPKLFWVDVSGNKLATFEKGTFTKRISNLLLGGNPLACDEAIDWFVQWLVVNRVRSSLPSQPEVTCASPPAYKGVAVRDLMIKKANETMKVIGLQPDKPKAGQALVSNLLPGMSLMNSLVPAGQQAAVGLGQVPGLGALLNGIPSLRSLPLPATAGAAGGVPGMPAGSVRSMNSAVEQFAAPLVRFATGGQPQAADFEQLMQAIPKMIEAAPGGAAIDVSKLPPDVIAHVMRGGQIPGIPRDTLDRIVANHMTKMAEVAAAIERGEKPEDVEKYLPPLDRLPSELITSVMNGQPLSGLVPEQMEPIKRYYLNTLPLSPPSSSSSSTPSLIMPAFSLTPATLEMMRLLPAGYNISRIPMEIMAAISKGEMPDLKLLPADLQEHLKSQTEKLFHMLESGAAESGVSKDKPKPDLREVIERLPKWERPVDTATYSPYDLNAIKSDLEADQKAAERASINRMITAGVIGLLAVISVIVVASMCVVQHRKMKRLEASGASSIDDIRANANSTPTVLSHPRLDSTRIPQQGGITHRRSPPQNI</sequence>
<evidence type="ECO:0000259" key="7">
    <source>
        <dbReference type="SMART" id="SM00082"/>
    </source>
</evidence>
<keyword evidence="9" id="KW-1185">Reference proteome</keyword>
<keyword evidence="5" id="KW-0472">Membrane</keyword>
<evidence type="ECO:0000256" key="2">
    <source>
        <dbReference type="ARBA" id="ARBA00022729"/>
    </source>
</evidence>
<dbReference type="SMART" id="SM00364">
    <property type="entry name" value="LRR_BAC"/>
    <property type="match status" value="6"/>
</dbReference>
<keyword evidence="5" id="KW-1133">Transmembrane helix</keyword>
<proteinExistence type="predicted"/>
<feature type="chain" id="PRO_5043006583" description="LRRCT domain-containing protein" evidence="6">
    <location>
        <begin position="17"/>
        <end position="940"/>
    </location>
</feature>
<dbReference type="SUPFAM" id="SSF52058">
    <property type="entry name" value="L domain-like"/>
    <property type="match status" value="2"/>
</dbReference>
<keyword evidence="5" id="KW-0812">Transmembrane</keyword>
<feature type="compositionally biased region" description="Basic residues" evidence="4">
    <location>
        <begin position="931"/>
        <end position="940"/>
    </location>
</feature>
<keyword evidence="1" id="KW-0433">Leucine-rich repeat</keyword>
<dbReference type="Pfam" id="PF13855">
    <property type="entry name" value="LRR_8"/>
    <property type="match status" value="4"/>
</dbReference>
<comment type="caution">
    <text evidence="8">The sequence shown here is derived from an EMBL/GenBank/DDBJ whole genome shotgun (WGS) entry which is preliminary data.</text>
</comment>
<organism evidence="8 9">
    <name type="scientific">Pristionchus mayeri</name>
    <dbReference type="NCBI Taxonomy" id="1317129"/>
    <lineage>
        <taxon>Eukaryota</taxon>
        <taxon>Metazoa</taxon>
        <taxon>Ecdysozoa</taxon>
        <taxon>Nematoda</taxon>
        <taxon>Chromadorea</taxon>
        <taxon>Rhabditida</taxon>
        <taxon>Rhabditina</taxon>
        <taxon>Diplogasteromorpha</taxon>
        <taxon>Diplogasteroidea</taxon>
        <taxon>Neodiplogasteridae</taxon>
        <taxon>Pristionchus</taxon>
    </lineage>
</organism>
<evidence type="ECO:0000256" key="1">
    <source>
        <dbReference type="ARBA" id="ARBA00022614"/>
    </source>
</evidence>
<dbReference type="InterPro" id="IPR032675">
    <property type="entry name" value="LRR_dom_sf"/>
</dbReference>
<protein>
    <recommendedName>
        <fullName evidence="7">LRRCT domain-containing protein</fullName>
    </recommendedName>
</protein>
<dbReference type="PANTHER" id="PTHR24366:SF170">
    <property type="entry name" value="RE50361P"/>
    <property type="match status" value="1"/>
</dbReference>
<reference evidence="9" key="1">
    <citation type="submission" date="2022-10" db="EMBL/GenBank/DDBJ databases">
        <title>Genome assembly of Pristionchus species.</title>
        <authorList>
            <person name="Yoshida K."/>
            <person name="Sommer R.J."/>
        </authorList>
    </citation>
    <scope>NUCLEOTIDE SEQUENCE [LARGE SCALE GENOMIC DNA]</scope>
    <source>
        <strain evidence="9">RS5460</strain>
    </source>
</reference>
<dbReference type="EMBL" id="BTRK01000002">
    <property type="protein sequence ID" value="GMR37479.1"/>
    <property type="molecule type" value="Genomic_DNA"/>
</dbReference>
<evidence type="ECO:0000256" key="5">
    <source>
        <dbReference type="SAM" id="Phobius"/>
    </source>
</evidence>
<feature type="signal peptide" evidence="6">
    <location>
        <begin position="1"/>
        <end position="16"/>
    </location>
</feature>
<dbReference type="AlphaFoldDB" id="A0AAN4ZCK5"/>
<evidence type="ECO:0000313" key="9">
    <source>
        <dbReference type="Proteomes" id="UP001328107"/>
    </source>
</evidence>
<evidence type="ECO:0000256" key="4">
    <source>
        <dbReference type="SAM" id="MobiDB-lite"/>
    </source>
</evidence>
<name>A0AAN4ZCK5_9BILA</name>
<dbReference type="PROSITE" id="PS51450">
    <property type="entry name" value="LRR"/>
    <property type="match status" value="4"/>
</dbReference>
<keyword evidence="2 6" id="KW-0732">Signal</keyword>
<dbReference type="SMART" id="SM00369">
    <property type="entry name" value="LRR_TYP"/>
    <property type="match status" value="11"/>
</dbReference>
<evidence type="ECO:0000256" key="3">
    <source>
        <dbReference type="ARBA" id="ARBA00022737"/>
    </source>
</evidence>
<evidence type="ECO:0000256" key="6">
    <source>
        <dbReference type="SAM" id="SignalP"/>
    </source>
</evidence>
<dbReference type="InterPro" id="IPR000483">
    <property type="entry name" value="Cys-rich_flank_reg_C"/>
</dbReference>
<feature type="domain" description="LRRCT" evidence="7">
    <location>
        <begin position="437"/>
        <end position="489"/>
    </location>
</feature>
<feature type="transmembrane region" description="Helical" evidence="5">
    <location>
        <begin position="861"/>
        <end position="884"/>
    </location>
</feature>
<dbReference type="Gene3D" id="3.80.10.10">
    <property type="entry name" value="Ribonuclease Inhibitor"/>
    <property type="match status" value="2"/>
</dbReference>
<evidence type="ECO:0000313" key="8">
    <source>
        <dbReference type="EMBL" id="GMR37479.1"/>
    </source>
</evidence>
<keyword evidence="3" id="KW-0677">Repeat</keyword>
<dbReference type="PROSITE" id="PS51257">
    <property type="entry name" value="PROKAR_LIPOPROTEIN"/>
    <property type="match status" value="1"/>
</dbReference>
<dbReference type="SMART" id="SM00365">
    <property type="entry name" value="LRR_SD22"/>
    <property type="match status" value="5"/>
</dbReference>
<dbReference type="Proteomes" id="UP001328107">
    <property type="component" value="Unassembled WGS sequence"/>
</dbReference>
<gene>
    <name evidence="8" type="ORF">PMAYCL1PPCAC_07674</name>
</gene>
<feature type="region of interest" description="Disordered" evidence="4">
    <location>
        <begin position="909"/>
        <end position="940"/>
    </location>
</feature>
<dbReference type="SMART" id="SM00082">
    <property type="entry name" value="LRRCT"/>
    <property type="match status" value="1"/>
</dbReference>
<dbReference type="InterPro" id="IPR001611">
    <property type="entry name" value="Leu-rich_rpt"/>
</dbReference>
<dbReference type="InterPro" id="IPR003591">
    <property type="entry name" value="Leu-rich_rpt_typical-subtyp"/>
</dbReference>
<accession>A0AAN4ZCK5</accession>
<dbReference type="FunFam" id="3.80.10.10:FF:001164">
    <property type="entry name" value="GH01279p"/>
    <property type="match status" value="1"/>
</dbReference>